<dbReference type="InterPro" id="IPR011032">
    <property type="entry name" value="GroES-like_sf"/>
</dbReference>
<evidence type="ECO:0000313" key="6">
    <source>
        <dbReference type="EMBL" id="KAK7098831.1"/>
    </source>
</evidence>
<dbReference type="InterPro" id="IPR020843">
    <property type="entry name" value="ER"/>
</dbReference>
<dbReference type="InterPro" id="IPR013154">
    <property type="entry name" value="ADH-like_N"/>
</dbReference>
<evidence type="ECO:0000256" key="3">
    <source>
        <dbReference type="ARBA" id="ARBA00023002"/>
    </source>
</evidence>
<dbReference type="GO" id="GO:0046872">
    <property type="term" value="F:metal ion binding"/>
    <property type="evidence" value="ECO:0007669"/>
    <property type="project" value="UniProtKB-KW"/>
</dbReference>
<dbReference type="SUPFAM" id="SSF50129">
    <property type="entry name" value="GroES-like"/>
    <property type="match status" value="1"/>
</dbReference>
<dbReference type="InterPro" id="IPR013149">
    <property type="entry name" value="ADH-like_C"/>
</dbReference>
<keyword evidence="1" id="KW-0479">Metal-binding</keyword>
<evidence type="ECO:0000256" key="2">
    <source>
        <dbReference type="ARBA" id="ARBA00022833"/>
    </source>
</evidence>
<dbReference type="PANTHER" id="PTHR43401">
    <property type="entry name" value="L-THREONINE 3-DEHYDROGENASE"/>
    <property type="match status" value="1"/>
</dbReference>
<dbReference type="PANTHER" id="PTHR43401:SF2">
    <property type="entry name" value="L-THREONINE 3-DEHYDROGENASE"/>
    <property type="match status" value="1"/>
</dbReference>
<reference evidence="6 7" key="1">
    <citation type="submission" date="2024-02" db="EMBL/GenBank/DDBJ databases">
        <title>Chromosome-scale genome assembly of the rough periwinkle Littorina saxatilis.</title>
        <authorList>
            <person name="De Jode A."/>
            <person name="Faria R."/>
            <person name="Formenti G."/>
            <person name="Sims Y."/>
            <person name="Smith T.P."/>
            <person name="Tracey A."/>
            <person name="Wood J.M.D."/>
            <person name="Zagrodzka Z.B."/>
            <person name="Johannesson K."/>
            <person name="Butlin R.K."/>
            <person name="Leder E.H."/>
        </authorList>
    </citation>
    <scope>NUCLEOTIDE SEQUENCE [LARGE SCALE GENOMIC DNA]</scope>
    <source>
        <strain evidence="6">Snail1</strain>
        <tissue evidence="6">Muscle</tissue>
    </source>
</reference>
<accession>A0AAN9B3Y0</accession>
<sequence length="376" mass="40715">MLDNELHQNGGVQVMNKPSSSLNHPLSSEMCSSASLSVPSTPKDGVVVKVSHVGACYSEGQMRRKRIRPRFPGIRDTSLCSGVEVAGTIYDVSNSLPNSNFCVGDKVILFPDEDLANSGYVEYIAIDDTCKVLQVPQNISLEVAAMLPGGALSAYAAVLGAKPHVEKLQQVKSCVNVLVVGGGGLGLWTIRLAQLLLGNLCNSVRLFVADNSIDKLLTAQDHGCYDIVHWNEEDHEQYIVERTLDACRGGVDVIIDYVSSPRTMNRSLKVLNRFLSLCLVTQEGLIMVGGNSMKEVSISLNALAAKQQSIVGIPKGNMNQLRDLVNFVSEGKLSPPCYAVFPIEDVNQVFDDLCECRITGRAIFRLGNSATVTDNQ</sequence>
<evidence type="ECO:0000256" key="1">
    <source>
        <dbReference type="ARBA" id="ARBA00022723"/>
    </source>
</evidence>
<protein>
    <recommendedName>
        <fullName evidence="5">Enoyl reductase (ER) domain-containing protein</fullName>
    </recommendedName>
</protein>
<gene>
    <name evidence="6" type="ORF">V1264_003056</name>
</gene>
<dbReference type="InterPro" id="IPR036291">
    <property type="entry name" value="NAD(P)-bd_dom_sf"/>
</dbReference>
<evidence type="ECO:0000313" key="7">
    <source>
        <dbReference type="Proteomes" id="UP001374579"/>
    </source>
</evidence>
<evidence type="ECO:0000256" key="4">
    <source>
        <dbReference type="SAM" id="MobiDB-lite"/>
    </source>
</evidence>
<keyword evidence="7" id="KW-1185">Reference proteome</keyword>
<keyword evidence="3" id="KW-0560">Oxidoreductase</keyword>
<keyword evidence="2" id="KW-0862">Zinc</keyword>
<organism evidence="6 7">
    <name type="scientific">Littorina saxatilis</name>
    <dbReference type="NCBI Taxonomy" id="31220"/>
    <lineage>
        <taxon>Eukaryota</taxon>
        <taxon>Metazoa</taxon>
        <taxon>Spiralia</taxon>
        <taxon>Lophotrochozoa</taxon>
        <taxon>Mollusca</taxon>
        <taxon>Gastropoda</taxon>
        <taxon>Caenogastropoda</taxon>
        <taxon>Littorinimorpha</taxon>
        <taxon>Littorinoidea</taxon>
        <taxon>Littorinidae</taxon>
        <taxon>Littorina</taxon>
    </lineage>
</organism>
<dbReference type="SUPFAM" id="SSF51735">
    <property type="entry name" value="NAD(P)-binding Rossmann-fold domains"/>
    <property type="match status" value="1"/>
</dbReference>
<dbReference type="InterPro" id="IPR050129">
    <property type="entry name" value="Zn_alcohol_dh"/>
</dbReference>
<dbReference type="Pfam" id="PF00107">
    <property type="entry name" value="ADH_zinc_N"/>
    <property type="match status" value="1"/>
</dbReference>
<dbReference type="SMART" id="SM00829">
    <property type="entry name" value="PKS_ER"/>
    <property type="match status" value="1"/>
</dbReference>
<feature type="region of interest" description="Disordered" evidence="4">
    <location>
        <begin position="1"/>
        <end position="26"/>
    </location>
</feature>
<feature type="domain" description="Enoyl reductase (ER)" evidence="5">
    <location>
        <begin position="24"/>
        <end position="364"/>
    </location>
</feature>
<comment type="caution">
    <text evidence="6">The sequence shown here is derived from an EMBL/GenBank/DDBJ whole genome shotgun (WGS) entry which is preliminary data.</text>
</comment>
<dbReference type="EMBL" id="JBAMIC010000012">
    <property type="protein sequence ID" value="KAK7098831.1"/>
    <property type="molecule type" value="Genomic_DNA"/>
</dbReference>
<feature type="compositionally biased region" description="Polar residues" evidence="4">
    <location>
        <begin position="16"/>
        <end position="26"/>
    </location>
</feature>
<dbReference type="Proteomes" id="UP001374579">
    <property type="component" value="Unassembled WGS sequence"/>
</dbReference>
<dbReference type="Gene3D" id="3.90.180.10">
    <property type="entry name" value="Medium-chain alcohol dehydrogenases, catalytic domain"/>
    <property type="match status" value="1"/>
</dbReference>
<proteinExistence type="predicted"/>
<evidence type="ECO:0000259" key="5">
    <source>
        <dbReference type="SMART" id="SM00829"/>
    </source>
</evidence>
<dbReference type="AlphaFoldDB" id="A0AAN9B3Y0"/>
<dbReference type="GO" id="GO:0016491">
    <property type="term" value="F:oxidoreductase activity"/>
    <property type="evidence" value="ECO:0007669"/>
    <property type="project" value="UniProtKB-KW"/>
</dbReference>
<dbReference type="Pfam" id="PF08240">
    <property type="entry name" value="ADH_N"/>
    <property type="match status" value="1"/>
</dbReference>
<name>A0AAN9B3Y0_9CAEN</name>